<keyword evidence="1" id="KW-0472">Membrane</keyword>
<name>A0A285USN5_9HYPH</name>
<gene>
    <name evidence="2" type="ORF">SAMN05892877_113131</name>
</gene>
<evidence type="ECO:0000313" key="2">
    <source>
        <dbReference type="EMBL" id="SOC44860.1"/>
    </source>
</evidence>
<protein>
    <submittedName>
        <fullName evidence="2">Uncharacterized protein</fullName>
    </submittedName>
</protein>
<evidence type="ECO:0000256" key="1">
    <source>
        <dbReference type="SAM" id="Phobius"/>
    </source>
</evidence>
<reference evidence="2 3" key="1">
    <citation type="submission" date="2017-08" db="EMBL/GenBank/DDBJ databases">
        <authorList>
            <person name="de Groot N.N."/>
        </authorList>
    </citation>
    <scope>NUCLEOTIDE SEQUENCE [LARGE SCALE GENOMIC DNA]</scope>
    <source>
        <strain evidence="2 3">JC85</strain>
    </source>
</reference>
<accession>A0A285USN5</accession>
<proteinExistence type="predicted"/>
<dbReference type="EMBL" id="OBQD01000013">
    <property type="protein sequence ID" value="SOC44860.1"/>
    <property type="molecule type" value="Genomic_DNA"/>
</dbReference>
<dbReference type="RefSeq" id="WP_097141656.1">
    <property type="nucleotide sequence ID" value="NZ_OBQD01000013.1"/>
</dbReference>
<evidence type="ECO:0000313" key="3">
    <source>
        <dbReference type="Proteomes" id="UP000219167"/>
    </source>
</evidence>
<keyword evidence="1" id="KW-1133">Transmembrane helix</keyword>
<sequence length="116" mass="13310">MRQFQLRKGRLFLKRTGIAMVCVLLFLGAAVGANLIGIRMAGDVVAWEQWLRRHSLWFLIWRLALYAGIATGWIWMRRRVLAREPDSTTGQRLRRLEIAAMAAFVVLEASLLLQSN</sequence>
<keyword evidence="3" id="KW-1185">Reference proteome</keyword>
<dbReference type="Proteomes" id="UP000219167">
    <property type="component" value="Unassembled WGS sequence"/>
</dbReference>
<dbReference type="AlphaFoldDB" id="A0A285USN5"/>
<organism evidence="2 3">
    <name type="scientific">Rhizobium subbaraonis</name>
    <dbReference type="NCBI Taxonomy" id="908946"/>
    <lineage>
        <taxon>Bacteria</taxon>
        <taxon>Pseudomonadati</taxon>
        <taxon>Pseudomonadota</taxon>
        <taxon>Alphaproteobacteria</taxon>
        <taxon>Hyphomicrobiales</taxon>
        <taxon>Rhizobiaceae</taxon>
        <taxon>Rhizobium/Agrobacterium group</taxon>
        <taxon>Rhizobium</taxon>
    </lineage>
</organism>
<keyword evidence="1" id="KW-0812">Transmembrane</keyword>
<dbReference type="OrthoDB" id="8970903at2"/>
<feature type="transmembrane region" description="Helical" evidence="1">
    <location>
        <begin position="96"/>
        <end position="113"/>
    </location>
</feature>
<feature type="transmembrane region" description="Helical" evidence="1">
    <location>
        <begin position="56"/>
        <end position="75"/>
    </location>
</feature>